<dbReference type="EMBL" id="FUEG01000014">
    <property type="protein sequence ID" value="SJL11376.1"/>
    <property type="molecule type" value="Genomic_DNA"/>
</dbReference>
<accession>A0A284RRI1</accession>
<dbReference type="Proteomes" id="UP000219338">
    <property type="component" value="Unassembled WGS sequence"/>
</dbReference>
<reference evidence="2" key="1">
    <citation type="journal article" date="2017" name="Nat. Ecol. Evol.">
        <title>Genome expansion and lineage-specific genetic innovations in the forest pathogenic fungi Armillaria.</title>
        <authorList>
            <person name="Sipos G."/>
            <person name="Prasanna A.N."/>
            <person name="Walter M.C."/>
            <person name="O'Connor E."/>
            <person name="Balint B."/>
            <person name="Krizsan K."/>
            <person name="Kiss B."/>
            <person name="Hess J."/>
            <person name="Varga T."/>
            <person name="Slot J."/>
            <person name="Riley R."/>
            <person name="Boka B."/>
            <person name="Rigling D."/>
            <person name="Barry K."/>
            <person name="Lee J."/>
            <person name="Mihaltcheva S."/>
            <person name="LaButti K."/>
            <person name="Lipzen A."/>
            <person name="Waldron R."/>
            <person name="Moloney N.M."/>
            <person name="Sperisen C."/>
            <person name="Kredics L."/>
            <person name="Vagvoelgyi C."/>
            <person name="Patrignani A."/>
            <person name="Fitzpatrick D."/>
            <person name="Nagy I."/>
            <person name="Doyle S."/>
            <person name="Anderson J.B."/>
            <person name="Grigoriev I.V."/>
            <person name="Gueldener U."/>
            <person name="Muensterkoetter M."/>
            <person name="Nagy L.G."/>
        </authorList>
    </citation>
    <scope>NUCLEOTIDE SEQUENCE [LARGE SCALE GENOMIC DNA]</scope>
    <source>
        <strain evidence="2">C18/9</strain>
    </source>
</reference>
<gene>
    <name evidence="1" type="ORF">ARMOST_14779</name>
</gene>
<organism evidence="1 2">
    <name type="scientific">Armillaria ostoyae</name>
    <name type="common">Armillaria root rot fungus</name>
    <dbReference type="NCBI Taxonomy" id="47428"/>
    <lineage>
        <taxon>Eukaryota</taxon>
        <taxon>Fungi</taxon>
        <taxon>Dikarya</taxon>
        <taxon>Basidiomycota</taxon>
        <taxon>Agaricomycotina</taxon>
        <taxon>Agaricomycetes</taxon>
        <taxon>Agaricomycetidae</taxon>
        <taxon>Agaricales</taxon>
        <taxon>Marasmiineae</taxon>
        <taxon>Physalacriaceae</taxon>
        <taxon>Armillaria</taxon>
    </lineage>
</organism>
<sequence>MKEVFIRTAAPKKTISIASNAADCSFGKTFSSSTYLRRPMVVERRTSFGAVSVRKTVAHEINCVSTGRGITIIVKRAIGCSGIAMHFVSI</sequence>
<keyword evidence="2" id="KW-1185">Reference proteome</keyword>
<proteinExistence type="predicted"/>
<dbReference type="AlphaFoldDB" id="A0A284RRI1"/>
<protein>
    <submittedName>
        <fullName evidence="1">Uncharacterized protein</fullName>
    </submittedName>
</protein>
<name>A0A284RRI1_ARMOS</name>
<evidence type="ECO:0000313" key="1">
    <source>
        <dbReference type="EMBL" id="SJL11376.1"/>
    </source>
</evidence>
<evidence type="ECO:0000313" key="2">
    <source>
        <dbReference type="Proteomes" id="UP000219338"/>
    </source>
</evidence>